<protein>
    <submittedName>
        <fullName evidence="2">Uncharacterized protein</fullName>
    </submittedName>
</protein>
<evidence type="ECO:0000256" key="1">
    <source>
        <dbReference type="SAM" id="MobiDB-lite"/>
    </source>
</evidence>
<proteinExistence type="predicted"/>
<accession>A0A8X6TDF6</accession>
<sequence>MEVFSGETDFTFDKTALRMITHCWSRTLEDLYNNDATEISRIPSNSTDSQVKASPKTNKSNINQQLQVPIKNCSEQSNPVVRKSSRTIVKPVRYRDN</sequence>
<gene>
    <name evidence="2" type="ORF">NPIL_462361</name>
</gene>
<evidence type="ECO:0000313" key="2">
    <source>
        <dbReference type="EMBL" id="GFS95870.1"/>
    </source>
</evidence>
<keyword evidence="3" id="KW-1185">Reference proteome</keyword>
<dbReference type="EMBL" id="BMAW01100603">
    <property type="protein sequence ID" value="GFS95870.1"/>
    <property type="molecule type" value="Genomic_DNA"/>
</dbReference>
<name>A0A8X6TDF6_NEPPI</name>
<dbReference type="Proteomes" id="UP000887013">
    <property type="component" value="Unassembled WGS sequence"/>
</dbReference>
<dbReference type="AlphaFoldDB" id="A0A8X6TDF6"/>
<comment type="caution">
    <text evidence="2">The sequence shown here is derived from an EMBL/GenBank/DDBJ whole genome shotgun (WGS) entry which is preliminary data.</text>
</comment>
<dbReference type="OrthoDB" id="6417084at2759"/>
<feature type="region of interest" description="Disordered" evidence="1">
    <location>
        <begin position="39"/>
        <end position="97"/>
    </location>
</feature>
<evidence type="ECO:0000313" key="3">
    <source>
        <dbReference type="Proteomes" id="UP000887013"/>
    </source>
</evidence>
<organism evidence="2 3">
    <name type="scientific">Nephila pilipes</name>
    <name type="common">Giant wood spider</name>
    <name type="synonym">Nephila maculata</name>
    <dbReference type="NCBI Taxonomy" id="299642"/>
    <lineage>
        <taxon>Eukaryota</taxon>
        <taxon>Metazoa</taxon>
        <taxon>Ecdysozoa</taxon>
        <taxon>Arthropoda</taxon>
        <taxon>Chelicerata</taxon>
        <taxon>Arachnida</taxon>
        <taxon>Araneae</taxon>
        <taxon>Araneomorphae</taxon>
        <taxon>Entelegynae</taxon>
        <taxon>Araneoidea</taxon>
        <taxon>Nephilidae</taxon>
        <taxon>Nephila</taxon>
    </lineage>
</organism>
<reference evidence="2" key="1">
    <citation type="submission" date="2020-08" db="EMBL/GenBank/DDBJ databases">
        <title>Multicomponent nature underlies the extraordinary mechanical properties of spider dragline silk.</title>
        <authorList>
            <person name="Kono N."/>
            <person name="Nakamura H."/>
            <person name="Mori M."/>
            <person name="Yoshida Y."/>
            <person name="Ohtoshi R."/>
            <person name="Malay A.D."/>
            <person name="Moran D.A.P."/>
            <person name="Tomita M."/>
            <person name="Numata K."/>
            <person name="Arakawa K."/>
        </authorList>
    </citation>
    <scope>NUCLEOTIDE SEQUENCE</scope>
</reference>
<feature type="compositionally biased region" description="Polar residues" evidence="1">
    <location>
        <begin position="39"/>
        <end position="79"/>
    </location>
</feature>